<proteinExistence type="predicted"/>
<organism evidence="1 2">
    <name type="scientific">Araneus ventricosus</name>
    <name type="common">Orbweaver spider</name>
    <name type="synonym">Epeira ventricosa</name>
    <dbReference type="NCBI Taxonomy" id="182803"/>
    <lineage>
        <taxon>Eukaryota</taxon>
        <taxon>Metazoa</taxon>
        <taxon>Ecdysozoa</taxon>
        <taxon>Arthropoda</taxon>
        <taxon>Chelicerata</taxon>
        <taxon>Arachnida</taxon>
        <taxon>Araneae</taxon>
        <taxon>Araneomorphae</taxon>
        <taxon>Entelegynae</taxon>
        <taxon>Araneoidea</taxon>
        <taxon>Araneidae</taxon>
        <taxon>Araneus</taxon>
    </lineage>
</organism>
<comment type="caution">
    <text evidence="1">The sequence shown here is derived from an EMBL/GenBank/DDBJ whole genome shotgun (WGS) entry which is preliminary data.</text>
</comment>
<dbReference type="OrthoDB" id="6434642at2759"/>
<evidence type="ECO:0000313" key="1">
    <source>
        <dbReference type="EMBL" id="GBM08392.1"/>
    </source>
</evidence>
<dbReference type="Proteomes" id="UP000499080">
    <property type="component" value="Unassembled WGS sequence"/>
</dbReference>
<reference evidence="1 2" key="1">
    <citation type="journal article" date="2019" name="Sci. Rep.">
        <title>Orb-weaving spider Araneus ventricosus genome elucidates the spidroin gene catalogue.</title>
        <authorList>
            <person name="Kono N."/>
            <person name="Nakamura H."/>
            <person name="Ohtoshi R."/>
            <person name="Moran D.A.P."/>
            <person name="Shinohara A."/>
            <person name="Yoshida Y."/>
            <person name="Fujiwara M."/>
            <person name="Mori M."/>
            <person name="Tomita M."/>
            <person name="Arakawa K."/>
        </authorList>
    </citation>
    <scope>NUCLEOTIDE SEQUENCE [LARGE SCALE GENOMIC DNA]</scope>
</reference>
<dbReference type="PANTHER" id="PTHR47331:SF1">
    <property type="entry name" value="GAG-LIKE PROTEIN"/>
    <property type="match status" value="1"/>
</dbReference>
<dbReference type="AlphaFoldDB" id="A0A4Y2CV80"/>
<protein>
    <submittedName>
        <fullName evidence="1">Uncharacterized protein</fullName>
    </submittedName>
</protein>
<dbReference type="EMBL" id="BGPR01000256">
    <property type="protein sequence ID" value="GBM08392.1"/>
    <property type="molecule type" value="Genomic_DNA"/>
</dbReference>
<evidence type="ECO:0000313" key="2">
    <source>
        <dbReference type="Proteomes" id="UP000499080"/>
    </source>
</evidence>
<dbReference type="PANTHER" id="PTHR47331">
    <property type="entry name" value="PHD-TYPE DOMAIN-CONTAINING PROTEIN"/>
    <property type="match status" value="1"/>
</dbReference>
<sequence length="199" mass="22901">MLKERRADSVGCLVVSVEVVKELWSKISVWSRLRNAVAWRLRFVENTRGNRVLTPYFKYSELKGSHDEIYLVPRVMFSSEVSVLESGNMLSTSKLIQLNPFLDRKGFLRVGGRVRNSILPENGKHPLILPKEHPVTTMVITLFHLNYLHALVQSVHSASLLDYRGKVFYKKNHEKLCRLCTVSFRVLQANNGRFAFIPC</sequence>
<gene>
    <name evidence="1" type="ORF">AVEN_108386_1</name>
</gene>
<accession>A0A4Y2CV80</accession>
<keyword evidence="2" id="KW-1185">Reference proteome</keyword>
<name>A0A4Y2CV80_ARAVE</name>